<evidence type="ECO:0000313" key="1">
    <source>
        <dbReference type="EMBL" id="PWR20917.1"/>
    </source>
</evidence>
<evidence type="ECO:0000313" key="2">
    <source>
        <dbReference type="Proteomes" id="UP000246077"/>
    </source>
</evidence>
<dbReference type="RefSeq" id="WP_109921561.1">
    <property type="nucleotide sequence ID" value="NZ_QGLF01000003.1"/>
</dbReference>
<name>A0A317E1E5_9PROT</name>
<protein>
    <submittedName>
        <fullName evidence="1">Uncharacterized protein</fullName>
    </submittedName>
</protein>
<gene>
    <name evidence="1" type="ORF">DKG75_13080</name>
</gene>
<dbReference type="OrthoDB" id="8481812at2"/>
<proteinExistence type="predicted"/>
<dbReference type="EMBL" id="QGLF01000003">
    <property type="protein sequence ID" value="PWR20917.1"/>
    <property type="molecule type" value="Genomic_DNA"/>
</dbReference>
<dbReference type="AlphaFoldDB" id="A0A317E1E5"/>
<dbReference type="Proteomes" id="UP000246077">
    <property type="component" value="Unassembled WGS sequence"/>
</dbReference>
<keyword evidence="2" id="KW-1185">Reference proteome</keyword>
<comment type="caution">
    <text evidence="1">The sequence shown here is derived from an EMBL/GenBank/DDBJ whole genome shotgun (WGS) entry which is preliminary data.</text>
</comment>
<sequence>MDLRFMFWLPVVAVLAGAQAEAGEGGERWKARDPVTACPEIDAAAAPTADVVATLVRCEREDVTVTDELWLMEELTVRIGAARAHLGAGEFMTMPESDTAKPVYSLRGAWTWVVCRDPKAVAIVGGDPARNCSHARVEKAEGACWVTTFGTWRCNMTGPAAALQAGFAPPR</sequence>
<organism evidence="1 2">
    <name type="scientific">Zavarzinia compransoris</name>
    <dbReference type="NCBI Taxonomy" id="1264899"/>
    <lineage>
        <taxon>Bacteria</taxon>
        <taxon>Pseudomonadati</taxon>
        <taxon>Pseudomonadota</taxon>
        <taxon>Alphaproteobacteria</taxon>
        <taxon>Rhodospirillales</taxon>
        <taxon>Zavarziniaceae</taxon>
        <taxon>Zavarzinia</taxon>
    </lineage>
</organism>
<accession>A0A317E1E5</accession>
<reference evidence="2" key="1">
    <citation type="submission" date="2018-05" db="EMBL/GenBank/DDBJ databases">
        <title>Zavarzinia sp. HR-AS.</title>
        <authorList>
            <person name="Lee Y."/>
            <person name="Jeon C.O."/>
        </authorList>
    </citation>
    <scope>NUCLEOTIDE SEQUENCE [LARGE SCALE GENOMIC DNA]</scope>
    <source>
        <strain evidence="2">DSM 1231</strain>
    </source>
</reference>